<evidence type="ECO:0000256" key="3">
    <source>
        <dbReference type="ARBA" id="ARBA00022553"/>
    </source>
</evidence>
<organism evidence="7 8">
    <name type="scientific">Eleutherodactylus coqui</name>
    <name type="common">Puerto Rican coqui</name>
    <dbReference type="NCBI Taxonomy" id="57060"/>
    <lineage>
        <taxon>Eukaryota</taxon>
        <taxon>Metazoa</taxon>
        <taxon>Chordata</taxon>
        <taxon>Craniata</taxon>
        <taxon>Vertebrata</taxon>
        <taxon>Euteleostomi</taxon>
        <taxon>Amphibia</taxon>
        <taxon>Batrachia</taxon>
        <taxon>Anura</taxon>
        <taxon>Neobatrachia</taxon>
        <taxon>Hyloidea</taxon>
        <taxon>Eleutherodactylidae</taxon>
        <taxon>Eleutherodactylinae</taxon>
        <taxon>Eleutherodactylus</taxon>
        <taxon>Eleutherodactylus</taxon>
    </lineage>
</organism>
<dbReference type="AlphaFoldDB" id="A0A8J6K3D8"/>
<keyword evidence="4" id="KW-0539">Nucleus</keyword>
<evidence type="ECO:0000313" key="7">
    <source>
        <dbReference type="EMBL" id="KAG9478177.1"/>
    </source>
</evidence>
<feature type="coiled-coil region" evidence="5">
    <location>
        <begin position="199"/>
        <end position="237"/>
    </location>
</feature>
<keyword evidence="3" id="KW-0597">Phosphoprotein</keyword>
<dbReference type="EMBL" id="WNTK01000009">
    <property type="protein sequence ID" value="KAG9478177.1"/>
    <property type="molecule type" value="Genomic_DNA"/>
</dbReference>
<comment type="caution">
    <text evidence="7">The sequence shown here is derived from an EMBL/GenBank/DDBJ whole genome shotgun (WGS) entry which is preliminary data.</text>
</comment>
<evidence type="ECO:0000313" key="8">
    <source>
        <dbReference type="Proteomes" id="UP000770717"/>
    </source>
</evidence>
<feature type="compositionally biased region" description="Basic and acidic residues" evidence="6">
    <location>
        <begin position="261"/>
        <end position="277"/>
    </location>
</feature>
<dbReference type="Proteomes" id="UP000770717">
    <property type="component" value="Unassembled WGS sequence"/>
</dbReference>
<dbReference type="Pfam" id="PF04615">
    <property type="entry name" value="Utp14"/>
    <property type="match status" value="1"/>
</dbReference>
<feature type="region of interest" description="Disordered" evidence="6">
    <location>
        <begin position="258"/>
        <end position="338"/>
    </location>
</feature>
<evidence type="ECO:0000256" key="6">
    <source>
        <dbReference type="SAM" id="MobiDB-lite"/>
    </source>
</evidence>
<protein>
    <recommendedName>
        <fullName evidence="9">U3 small nucleolar RNA-associated protein 14 homolog A</fullName>
    </recommendedName>
</protein>
<feature type="region of interest" description="Disordered" evidence="6">
    <location>
        <begin position="607"/>
        <end position="638"/>
    </location>
</feature>
<feature type="compositionally biased region" description="Acidic residues" evidence="6">
    <location>
        <begin position="481"/>
        <end position="492"/>
    </location>
</feature>
<evidence type="ECO:0000256" key="2">
    <source>
        <dbReference type="ARBA" id="ARBA00007774"/>
    </source>
</evidence>
<keyword evidence="8" id="KW-1185">Reference proteome</keyword>
<dbReference type="GO" id="GO:0006364">
    <property type="term" value="P:rRNA processing"/>
    <property type="evidence" value="ECO:0007669"/>
    <property type="project" value="InterPro"/>
</dbReference>
<feature type="compositionally biased region" description="Acidic residues" evidence="6">
    <location>
        <begin position="286"/>
        <end position="297"/>
    </location>
</feature>
<evidence type="ECO:0000256" key="1">
    <source>
        <dbReference type="ARBA" id="ARBA00004604"/>
    </source>
</evidence>
<accession>A0A8J6K3D8</accession>
<feature type="compositionally biased region" description="Basic and acidic residues" evidence="6">
    <location>
        <begin position="298"/>
        <end position="314"/>
    </location>
</feature>
<evidence type="ECO:0000256" key="5">
    <source>
        <dbReference type="SAM" id="Coils"/>
    </source>
</evidence>
<feature type="region of interest" description="Disordered" evidence="6">
    <location>
        <begin position="352"/>
        <end position="494"/>
    </location>
</feature>
<feature type="region of interest" description="Disordered" evidence="6">
    <location>
        <begin position="1"/>
        <end position="27"/>
    </location>
</feature>
<dbReference type="OrthoDB" id="277439at2759"/>
<comment type="subcellular location">
    <subcellularLocation>
        <location evidence="1">Nucleus</location>
        <location evidence="1">Nucleolus</location>
    </subcellularLocation>
</comment>
<dbReference type="PANTHER" id="PTHR14150">
    <property type="entry name" value="U3 SMALL NUCLEOLAR RNA-ASSOCIATED PROTEIN 14"/>
    <property type="match status" value="1"/>
</dbReference>
<dbReference type="GO" id="GO:0032040">
    <property type="term" value="C:small-subunit processome"/>
    <property type="evidence" value="ECO:0007669"/>
    <property type="project" value="InterPro"/>
</dbReference>
<feature type="compositionally biased region" description="Acidic residues" evidence="6">
    <location>
        <begin position="378"/>
        <end position="387"/>
    </location>
</feature>
<gene>
    <name evidence="7" type="ORF">GDO78_013273</name>
</gene>
<reference evidence="7" key="1">
    <citation type="thesis" date="2020" institute="ProQuest LLC" country="789 East Eisenhower Parkway, Ann Arbor, MI, USA">
        <title>Comparative Genomics and Chromosome Evolution.</title>
        <authorList>
            <person name="Mudd A.B."/>
        </authorList>
    </citation>
    <scope>NUCLEOTIDE SEQUENCE</scope>
    <source>
        <strain evidence="7">HN-11 Male</strain>
        <tissue evidence="7">Kidney and liver</tissue>
    </source>
</reference>
<feature type="compositionally biased region" description="Basic and acidic residues" evidence="6">
    <location>
        <begin position="393"/>
        <end position="415"/>
    </location>
</feature>
<sequence>MVGDLKAEQGDDSGENSKAACRTDTDAGWEGVSPPLCWRPRYHGADQSTPLVAGSVALAQRRILFRIICAHELRPDSSLGRPPRHRVAPPRGADQLMRWLESAVECRLQKNTRGAPWEKSSGAILDRRFLKVAEGGSRYHKILKKGKRKEALKNFEELRRTNPDAALKELEMMERARMQERMSLKHQNSGKWAKSKAIMAKYDEEARRAMQEQLEKNKELTRKIEVLSEEEEDKEEEIIPDFVNDAQMSLEGANPWMTGKLRTDAKDPETPEERLMEEVVMNVNTDEPEEEEESEEETLLREFEDRRRLRKDLGEQEGLEPKPGSSAGSATEDNAGKVAQFNTLFQRLLEQNKIEEKQSAPAEEEPVITEEQVGKEETLEEEKEEDSFLIQSLERHRTIEDLEALREQELPDERAQPALPPGKPKEKISQPAAKKEGKKSKEKISQPAAKKESKNSNLIDSKNILPAKERPVQAPLLPTSVEEDEDEEDDDGDTRQKMIIREAFAGDDVIRDFLKEKRDAIEASKPKDISLVLPGWGEWGGTNLKVNELPFPFKNPKHFESTIRAPVGNTWNTERAVQKLTAPQVITKRGHIIEPITEDLFQKHSATKKPAIELEKPKTKPIPRLPKTTLNKRRKAKR</sequence>
<proteinExistence type="inferred from homology"/>
<keyword evidence="5" id="KW-0175">Coiled coil</keyword>
<dbReference type="PANTHER" id="PTHR14150:SF12">
    <property type="entry name" value="U3 SMALL NUCLEOLAR RNA-ASSOCIATED PROTEIN 14 HOMOLOG A"/>
    <property type="match status" value="1"/>
</dbReference>
<evidence type="ECO:0008006" key="9">
    <source>
        <dbReference type="Google" id="ProtNLM"/>
    </source>
</evidence>
<dbReference type="InterPro" id="IPR006709">
    <property type="entry name" value="SSU_processome_Utp14"/>
</dbReference>
<name>A0A8J6K3D8_ELECQ</name>
<evidence type="ECO:0000256" key="4">
    <source>
        <dbReference type="ARBA" id="ARBA00023242"/>
    </source>
</evidence>
<comment type="similarity">
    <text evidence="2">Belongs to the UTP14 family.</text>
</comment>